<protein>
    <submittedName>
        <fullName evidence="1">Uncharacterized protein</fullName>
    </submittedName>
</protein>
<evidence type="ECO:0000313" key="2">
    <source>
        <dbReference type="Proteomes" id="UP000250780"/>
    </source>
</evidence>
<dbReference type="EMBL" id="UASD01000008">
    <property type="protein sequence ID" value="SPX11139.1"/>
    <property type="molecule type" value="Genomic_DNA"/>
</dbReference>
<reference evidence="1 2" key="1">
    <citation type="submission" date="2018-06" db="EMBL/GenBank/DDBJ databases">
        <authorList>
            <consortium name="Pathogen Informatics"/>
            <person name="Doyle S."/>
        </authorList>
    </citation>
    <scope>NUCLEOTIDE SEQUENCE [LARGE SCALE GENOMIC DNA]</scope>
    <source>
        <strain evidence="1 2">NCTC9073</strain>
    </source>
</reference>
<dbReference type="Proteomes" id="UP000250780">
    <property type="component" value="Unassembled WGS sequence"/>
</dbReference>
<proteinExistence type="predicted"/>
<organism evidence="1 2">
    <name type="scientific">Escherichia coli</name>
    <dbReference type="NCBI Taxonomy" id="562"/>
    <lineage>
        <taxon>Bacteria</taxon>
        <taxon>Pseudomonadati</taxon>
        <taxon>Pseudomonadota</taxon>
        <taxon>Gammaproteobacteria</taxon>
        <taxon>Enterobacterales</taxon>
        <taxon>Enterobacteriaceae</taxon>
        <taxon>Escherichia</taxon>
    </lineage>
</organism>
<name>A0A2X1PZK9_ECOLX</name>
<sequence>MQRMNFVRAHHFLQANNIGADGTHGVAKFRQNEASVKRGKAFVNIDGEHLERKLLCLIGHNFPVFASYLIEIV</sequence>
<gene>
    <name evidence="1" type="ORF">NCTC9073_02457</name>
</gene>
<accession>A0A2X1PZK9</accession>
<evidence type="ECO:0000313" key="1">
    <source>
        <dbReference type="EMBL" id="SPX11139.1"/>
    </source>
</evidence>
<dbReference type="AlphaFoldDB" id="A0A2X1PZK9"/>